<name>A0A5B8MB99_9CHLO</name>
<dbReference type="InterPro" id="IPR019265">
    <property type="entry name" value="RTRAF"/>
</dbReference>
<gene>
    <name evidence="1" type="ORF">A3770_01p02460</name>
</gene>
<protein>
    <submittedName>
        <fullName evidence="1">Uncharacterized protein</fullName>
    </submittedName>
</protein>
<organism evidence="1 2">
    <name type="scientific">Chloropicon primus</name>
    <dbReference type="NCBI Taxonomy" id="1764295"/>
    <lineage>
        <taxon>Eukaryota</taxon>
        <taxon>Viridiplantae</taxon>
        <taxon>Chlorophyta</taxon>
        <taxon>Chloropicophyceae</taxon>
        <taxon>Chloropicales</taxon>
        <taxon>Chloropicaceae</taxon>
        <taxon>Chloropicon</taxon>
    </lineage>
</organism>
<keyword evidence="2" id="KW-1185">Reference proteome</keyword>
<dbReference type="AlphaFoldDB" id="A0A5B8MB99"/>
<evidence type="ECO:0000313" key="1">
    <source>
        <dbReference type="EMBL" id="QDZ17728.1"/>
    </source>
</evidence>
<dbReference type="PANTHER" id="PTHR15924">
    <property type="entry name" value="CLE"/>
    <property type="match status" value="1"/>
</dbReference>
<reference evidence="1 2" key="1">
    <citation type="submission" date="2018-07" db="EMBL/GenBank/DDBJ databases">
        <title>The complete nuclear genome of the prasinophyte Chloropicon primus (CCMP1205).</title>
        <authorList>
            <person name="Pombert J.-F."/>
            <person name="Otis C."/>
            <person name="Turmel M."/>
            <person name="Lemieux C."/>
        </authorList>
    </citation>
    <scope>NUCLEOTIDE SEQUENCE [LARGE SCALE GENOMIC DNA]</scope>
    <source>
        <strain evidence="1 2">CCMP1205</strain>
    </source>
</reference>
<sequence>MAANTTSLVLRALGYGGSWSEGDSSGGLGSKKFRELVSWVEDTKIRLHKVEEREALRDHGSSTWTRTFEAYLEALECPYKAEDAGALDWVLNYALSLEYRDNANKLNMLTLDDPPAPGLGKGGAEKPFPDVGSRACRDLVEEMARTLDLPKEGVTTEALLERVRASVDPLVRAAEARNGVGAQIDLCSLPLGFTTGDEAVDSAALVLRSLYIQDLRGLQTTIDETVVGVQEYTANPKTDSKLGKVGR</sequence>
<dbReference type="Proteomes" id="UP000316726">
    <property type="component" value="Chromosome 1"/>
</dbReference>
<accession>A0A5B8MB99</accession>
<dbReference type="EMBL" id="CP031034">
    <property type="protein sequence ID" value="QDZ17728.1"/>
    <property type="molecule type" value="Genomic_DNA"/>
</dbReference>
<dbReference type="Pfam" id="PF10036">
    <property type="entry name" value="RLL"/>
    <property type="match status" value="1"/>
</dbReference>
<proteinExistence type="predicted"/>
<dbReference type="OrthoDB" id="567477at2759"/>
<dbReference type="STRING" id="1764295.A0A5B8MB99"/>
<evidence type="ECO:0000313" key="2">
    <source>
        <dbReference type="Proteomes" id="UP000316726"/>
    </source>
</evidence>